<dbReference type="PRINTS" id="PR00449">
    <property type="entry name" value="RASTRNSFRMNG"/>
</dbReference>
<dbReference type="InterPro" id="IPR003578">
    <property type="entry name" value="Small_GTPase_Rho"/>
</dbReference>
<evidence type="ECO:0000313" key="14">
    <source>
        <dbReference type="Proteomes" id="UP000078540"/>
    </source>
</evidence>
<evidence type="ECO:0000256" key="11">
    <source>
        <dbReference type="ARBA" id="ARBA00023288"/>
    </source>
</evidence>
<organism evidence="13 14">
    <name type="scientific">Atta colombica</name>
    <dbReference type="NCBI Taxonomy" id="520822"/>
    <lineage>
        <taxon>Eukaryota</taxon>
        <taxon>Metazoa</taxon>
        <taxon>Ecdysozoa</taxon>
        <taxon>Arthropoda</taxon>
        <taxon>Hexapoda</taxon>
        <taxon>Insecta</taxon>
        <taxon>Pterygota</taxon>
        <taxon>Neoptera</taxon>
        <taxon>Endopterygota</taxon>
        <taxon>Hymenoptera</taxon>
        <taxon>Apocrita</taxon>
        <taxon>Aculeata</taxon>
        <taxon>Formicoidea</taxon>
        <taxon>Formicidae</taxon>
        <taxon>Myrmicinae</taxon>
        <taxon>Atta</taxon>
    </lineage>
</organism>
<evidence type="ECO:0000313" key="13">
    <source>
        <dbReference type="EMBL" id="KYM75856.1"/>
    </source>
</evidence>
<keyword evidence="14" id="KW-1185">Reference proteome</keyword>
<dbReference type="GO" id="GO:0003924">
    <property type="term" value="F:GTPase activity"/>
    <property type="evidence" value="ECO:0007669"/>
    <property type="project" value="InterPro"/>
</dbReference>
<dbReference type="GO" id="GO:0005525">
    <property type="term" value="F:GTP binding"/>
    <property type="evidence" value="ECO:0007669"/>
    <property type="project" value="UniProtKB-KW"/>
</dbReference>
<dbReference type="PROSITE" id="PS51419">
    <property type="entry name" value="RAB"/>
    <property type="match status" value="1"/>
</dbReference>
<accession>A0A195AUK1</accession>
<evidence type="ECO:0000256" key="4">
    <source>
        <dbReference type="ARBA" id="ARBA00022553"/>
    </source>
</evidence>
<dbReference type="InterPro" id="IPR027417">
    <property type="entry name" value="P-loop_NTPase"/>
</dbReference>
<evidence type="ECO:0000256" key="10">
    <source>
        <dbReference type="ARBA" id="ARBA00023139"/>
    </source>
</evidence>
<dbReference type="STRING" id="520822.A0A195AUK1"/>
<evidence type="ECO:0000256" key="2">
    <source>
        <dbReference type="ARBA" id="ARBA00004342"/>
    </source>
</evidence>
<dbReference type="PROSITE" id="PS51421">
    <property type="entry name" value="RAS"/>
    <property type="match status" value="1"/>
</dbReference>
<evidence type="ECO:0000256" key="3">
    <source>
        <dbReference type="ARBA" id="ARBA00022475"/>
    </source>
</evidence>
<feature type="compositionally biased region" description="Gly residues" evidence="12">
    <location>
        <begin position="46"/>
        <end position="55"/>
    </location>
</feature>
<evidence type="ECO:0000256" key="7">
    <source>
        <dbReference type="ARBA" id="ARBA00022842"/>
    </source>
</evidence>
<dbReference type="SMART" id="SM00173">
    <property type="entry name" value="RAS"/>
    <property type="match status" value="1"/>
</dbReference>
<dbReference type="GO" id="GO:0046872">
    <property type="term" value="F:metal ion binding"/>
    <property type="evidence" value="ECO:0007669"/>
    <property type="project" value="UniProtKB-KW"/>
</dbReference>
<dbReference type="GO" id="GO:0035006">
    <property type="term" value="P:melanization defense response"/>
    <property type="evidence" value="ECO:0007669"/>
    <property type="project" value="UniProtKB-ARBA"/>
</dbReference>
<evidence type="ECO:0000256" key="5">
    <source>
        <dbReference type="ARBA" id="ARBA00022723"/>
    </source>
</evidence>
<keyword evidence="6" id="KW-0547">Nucleotide-binding</keyword>
<dbReference type="NCBIfam" id="TIGR00231">
    <property type="entry name" value="small_GTP"/>
    <property type="match status" value="1"/>
</dbReference>
<dbReference type="PANTHER" id="PTHR24072">
    <property type="entry name" value="RHO FAMILY GTPASE"/>
    <property type="match status" value="1"/>
</dbReference>
<dbReference type="FunFam" id="3.40.50.300:FF:000561">
    <property type="entry name" value="rho-related GTP-binding protein RhoV"/>
    <property type="match status" value="1"/>
</dbReference>
<dbReference type="InterPro" id="IPR005225">
    <property type="entry name" value="Small_GTP-bd"/>
</dbReference>
<keyword evidence="5" id="KW-0479">Metal-binding</keyword>
<gene>
    <name evidence="13" type="ORF">ALC53_13921</name>
</gene>
<dbReference type="Pfam" id="PF00071">
    <property type="entry name" value="Ras"/>
    <property type="match status" value="1"/>
</dbReference>
<feature type="region of interest" description="Disordered" evidence="12">
    <location>
        <begin position="44"/>
        <end position="73"/>
    </location>
</feature>
<dbReference type="Proteomes" id="UP000078540">
    <property type="component" value="Unassembled WGS sequence"/>
</dbReference>
<reference evidence="13 14" key="1">
    <citation type="submission" date="2015-09" db="EMBL/GenBank/DDBJ databases">
        <title>Atta colombica WGS genome.</title>
        <authorList>
            <person name="Nygaard S."/>
            <person name="Hu H."/>
            <person name="Boomsma J."/>
            <person name="Zhang G."/>
        </authorList>
    </citation>
    <scope>NUCLEOTIDE SEQUENCE [LARGE SCALE GENOMIC DNA]</scope>
    <source>
        <strain evidence="13">Treedump-2</strain>
        <tissue evidence="13">Whole body</tissue>
    </source>
</reference>
<dbReference type="GO" id="GO:0022603">
    <property type="term" value="P:regulation of anatomical structure morphogenesis"/>
    <property type="evidence" value="ECO:0007669"/>
    <property type="project" value="UniProtKB-ARBA"/>
</dbReference>
<keyword evidence="9" id="KW-0472">Membrane</keyword>
<keyword evidence="3" id="KW-1003">Cell membrane</keyword>
<dbReference type="GO" id="GO:0003006">
    <property type="term" value="P:developmental process involved in reproduction"/>
    <property type="evidence" value="ECO:0007669"/>
    <property type="project" value="UniProtKB-ARBA"/>
</dbReference>
<dbReference type="SUPFAM" id="SSF52540">
    <property type="entry name" value="P-loop containing nucleoside triphosphate hydrolases"/>
    <property type="match status" value="1"/>
</dbReference>
<dbReference type="GO" id="GO:0035099">
    <property type="term" value="P:hemocyte migration"/>
    <property type="evidence" value="ECO:0007669"/>
    <property type="project" value="UniProtKB-ARBA"/>
</dbReference>
<dbReference type="InterPro" id="IPR001806">
    <property type="entry name" value="Small_GTPase"/>
</dbReference>
<feature type="region of interest" description="Disordered" evidence="12">
    <location>
        <begin position="1"/>
        <end position="24"/>
    </location>
</feature>
<evidence type="ECO:0000256" key="8">
    <source>
        <dbReference type="ARBA" id="ARBA00023134"/>
    </source>
</evidence>
<evidence type="ECO:0000256" key="6">
    <source>
        <dbReference type="ARBA" id="ARBA00022741"/>
    </source>
</evidence>
<dbReference type="GO" id="GO:0007264">
    <property type="term" value="P:small GTPase-mediated signal transduction"/>
    <property type="evidence" value="ECO:0007669"/>
    <property type="project" value="InterPro"/>
</dbReference>
<dbReference type="EMBL" id="KQ976738">
    <property type="protein sequence ID" value="KYM75856.1"/>
    <property type="molecule type" value="Genomic_DNA"/>
</dbReference>
<dbReference type="SMART" id="SM00174">
    <property type="entry name" value="RHO"/>
    <property type="match status" value="1"/>
</dbReference>
<dbReference type="AlphaFoldDB" id="A0A195AUK1"/>
<dbReference type="GO" id="GO:0022412">
    <property type="term" value="P:cellular process involved in reproduction in multicellular organism"/>
    <property type="evidence" value="ECO:0007669"/>
    <property type="project" value="UniProtKB-ARBA"/>
</dbReference>
<keyword evidence="11" id="KW-0449">Lipoprotein</keyword>
<proteinExistence type="predicted"/>
<dbReference type="GO" id="GO:0007010">
    <property type="term" value="P:cytoskeleton organization"/>
    <property type="evidence" value="ECO:0007669"/>
    <property type="project" value="UniProtKB-ARBA"/>
</dbReference>
<dbReference type="SMART" id="SM00175">
    <property type="entry name" value="RAB"/>
    <property type="match status" value="1"/>
</dbReference>
<evidence type="ECO:0000256" key="12">
    <source>
        <dbReference type="SAM" id="MobiDB-lite"/>
    </source>
</evidence>
<dbReference type="Gene3D" id="3.40.50.300">
    <property type="entry name" value="P-loop containing nucleotide triphosphate hydrolases"/>
    <property type="match status" value="1"/>
</dbReference>
<protein>
    <submittedName>
        <fullName evidence="13">Rho-related GTP-binding protein RhoU</fullName>
    </submittedName>
</protein>
<comment type="cofactor">
    <cofactor evidence="1">
        <name>Mg(2+)</name>
        <dbReference type="ChEBI" id="CHEBI:18420"/>
    </cofactor>
</comment>
<keyword evidence="7" id="KW-0460">Magnesium</keyword>
<dbReference type="GO" id="GO:0001667">
    <property type="term" value="P:ameboidal-type cell migration"/>
    <property type="evidence" value="ECO:0007669"/>
    <property type="project" value="UniProtKB-ARBA"/>
</dbReference>
<name>A0A195AUK1_9HYME</name>
<dbReference type="PROSITE" id="PS51420">
    <property type="entry name" value="RHO"/>
    <property type="match status" value="1"/>
</dbReference>
<sequence length="387" mass="42389">MTRSGADASRLRTSTSPPVSRRAHPIQQPCVSACVCTRRRADTGGCTPGGGGAVTGGSASRQVDQHPVRHPNTASRSLQFPVWRNDVLDDTTMLQLDGALRRMKDRSCGKIKSETMPPSSHTNWTRPLLKSGQTMQMQAARQQPTTVTMATTTSSMAISTGAQNQNIAEHPATPLDKRIKVVLVGDGAVGKTSLVVSYSTNGFPGEYVPTAFDNYNVVVNVDGQPLNVQLCDTAGQDDFDPLRSLCYPETDVFLVCFSVVCPSSYHSVASRWINEVRKYCPNAPIILVGTKSDLRSDVRLMLQLARYGQSAITTIQGHQLAQRLGAVNYVETSALTQHDLKEAFDQAIVSALNTRRGGANLLYRRRKPPPLWRRWLCCWERPSSSET</sequence>
<keyword evidence="10" id="KW-0564">Palmitate</keyword>
<evidence type="ECO:0000256" key="1">
    <source>
        <dbReference type="ARBA" id="ARBA00001946"/>
    </source>
</evidence>
<evidence type="ECO:0000256" key="9">
    <source>
        <dbReference type="ARBA" id="ARBA00023136"/>
    </source>
</evidence>
<comment type="subcellular location">
    <subcellularLocation>
        <location evidence="2">Cell membrane</location>
        <topology evidence="2">Lipid-anchor</topology>
        <orientation evidence="2">Cytoplasmic side</orientation>
    </subcellularLocation>
</comment>
<dbReference type="GO" id="GO:0005886">
    <property type="term" value="C:plasma membrane"/>
    <property type="evidence" value="ECO:0007669"/>
    <property type="project" value="UniProtKB-SubCell"/>
</dbReference>
<keyword evidence="8" id="KW-0342">GTP-binding</keyword>
<keyword evidence="4" id="KW-0597">Phosphoprotein</keyword>